<dbReference type="Gene3D" id="3.40.50.2300">
    <property type="match status" value="1"/>
</dbReference>
<keyword evidence="3" id="KW-0238">DNA-binding</keyword>
<name>A0ABP7KIR0_9MICO</name>
<dbReference type="PROSITE" id="PS50043">
    <property type="entry name" value="HTH_LUXR_2"/>
    <property type="match status" value="1"/>
</dbReference>
<evidence type="ECO:0000256" key="1">
    <source>
        <dbReference type="ARBA" id="ARBA00022553"/>
    </source>
</evidence>
<dbReference type="InterPro" id="IPR000792">
    <property type="entry name" value="Tscrpt_reg_LuxR_C"/>
</dbReference>
<keyword evidence="2" id="KW-0805">Transcription regulation</keyword>
<dbReference type="SUPFAM" id="SSF52172">
    <property type="entry name" value="CheY-like"/>
    <property type="match status" value="1"/>
</dbReference>
<dbReference type="InterPro" id="IPR011006">
    <property type="entry name" value="CheY-like_superfamily"/>
</dbReference>
<keyword evidence="10" id="KW-1185">Reference proteome</keyword>
<feature type="domain" description="HTH luxR-type" evidence="7">
    <location>
        <begin position="212"/>
        <end position="277"/>
    </location>
</feature>
<dbReference type="SUPFAM" id="SSF46894">
    <property type="entry name" value="C-terminal effector domain of the bipartite response regulators"/>
    <property type="match status" value="1"/>
</dbReference>
<evidence type="ECO:0000313" key="10">
    <source>
        <dbReference type="Proteomes" id="UP001501803"/>
    </source>
</evidence>
<dbReference type="Pfam" id="PF00196">
    <property type="entry name" value="GerE"/>
    <property type="match status" value="1"/>
</dbReference>
<evidence type="ECO:0000256" key="5">
    <source>
        <dbReference type="PROSITE-ProRule" id="PRU00169"/>
    </source>
</evidence>
<keyword evidence="4" id="KW-0804">Transcription</keyword>
<evidence type="ECO:0000256" key="4">
    <source>
        <dbReference type="ARBA" id="ARBA00023163"/>
    </source>
</evidence>
<organism evidence="9 10">
    <name type="scientific">Leifsonia kafniensis</name>
    <dbReference type="NCBI Taxonomy" id="475957"/>
    <lineage>
        <taxon>Bacteria</taxon>
        <taxon>Bacillati</taxon>
        <taxon>Actinomycetota</taxon>
        <taxon>Actinomycetes</taxon>
        <taxon>Micrococcales</taxon>
        <taxon>Microbacteriaceae</taxon>
        <taxon>Leifsonia</taxon>
    </lineage>
</organism>
<dbReference type="InterPro" id="IPR001789">
    <property type="entry name" value="Sig_transdc_resp-reg_receiver"/>
</dbReference>
<dbReference type="InterPro" id="IPR058245">
    <property type="entry name" value="NreC/VraR/RcsB-like_REC"/>
</dbReference>
<protein>
    <submittedName>
        <fullName evidence="9">Response regulator transcription factor</fullName>
    </submittedName>
</protein>
<evidence type="ECO:0000256" key="6">
    <source>
        <dbReference type="SAM" id="MobiDB-lite"/>
    </source>
</evidence>
<gene>
    <name evidence="9" type="ORF">GCM10022381_19270</name>
</gene>
<dbReference type="Proteomes" id="UP001501803">
    <property type="component" value="Unassembled WGS sequence"/>
</dbReference>
<dbReference type="PRINTS" id="PR00038">
    <property type="entry name" value="HTHLUXR"/>
</dbReference>
<evidence type="ECO:0000259" key="7">
    <source>
        <dbReference type="PROSITE" id="PS50043"/>
    </source>
</evidence>
<dbReference type="SMART" id="SM00421">
    <property type="entry name" value="HTH_LUXR"/>
    <property type="match status" value="1"/>
</dbReference>
<accession>A0ABP7KIR0</accession>
<feature type="compositionally biased region" description="Low complexity" evidence="6">
    <location>
        <begin position="158"/>
        <end position="185"/>
    </location>
</feature>
<dbReference type="InterPro" id="IPR039420">
    <property type="entry name" value="WalR-like"/>
</dbReference>
<evidence type="ECO:0000259" key="8">
    <source>
        <dbReference type="PROSITE" id="PS50110"/>
    </source>
</evidence>
<comment type="caution">
    <text evidence="9">The sequence shown here is derived from an EMBL/GenBank/DDBJ whole genome shotgun (WGS) entry which is preliminary data.</text>
</comment>
<feature type="modified residue" description="4-aspartylphosphate" evidence="5">
    <location>
        <position position="58"/>
    </location>
</feature>
<dbReference type="Gene3D" id="1.10.10.10">
    <property type="entry name" value="Winged helix-like DNA-binding domain superfamily/Winged helix DNA-binding domain"/>
    <property type="match status" value="1"/>
</dbReference>
<dbReference type="RefSeq" id="WP_345065484.1">
    <property type="nucleotide sequence ID" value="NZ_BAABCN010000004.1"/>
</dbReference>
<dbReference type="CDD" id="cd17535">
    <property type="entry name" value="REC_NarL-like"/>
    <property type="match status" value="1"/>
</dbReference>
<dbReference type="PANTHER" id="PTHR43214">
    <property type="entry name" value="TWO-COMPONENT RESPONSE REGULATOR"/>
    <property type="match status" value="1"/>
</dbReference>
<dbReference type="Pfam" id="PF00072">
    <property type="entry name" value="Response_reg"/>
    <property type="match status" value="1"/>
</dbReference>
<dbReference type="PANTHER" id="PTHR43214:SF24">
    <property type="entry name" value="TRANSCRIPTIONAL REGULATORY PROTEIN NARL-RELATED"/>
    <property type="match status" value="1"/>
</dbReference>
<reference evidence="10" key="1">
    <citation type="journal article" date="2019" name="Int. J. Syst. Evol. Microbiol.">
        <title>The Global Catalogue of Microorganisms (GCM) 10K type strain sequencing project: providing services to taxonomists for standard genome sequencing and annotation.</title>
        <authorList>
            <consortium name="The Broad Institute Genomics Platform"/>
            <consortium name="The Broad Institute Genome Sequencing Center for Infectious Disease"/>
            <person name="Wu L."/>
            <person name="Ma J."/>
        </authorList>
    </citation>
    <scope>NUCLEOTIDE SEQUENCE [LARGE SCALE GENOMIC DNA]</scope>
    <source>
        <strain evidence="10">JCM 17021</strain>
    </source>
</reference>
<evidence type="ECO:0000256" key="2">
    <source>
        <dbReference type="ARBA" id="ARBA00023015"/>
    </source>
</evidence>
<proteinExistence type="predicted"/>
<dbReference type="InterPro" id="IPR036388">
    <property type="entry name" value="WH-like_DNA-bd_sf"/>
</dbReference>
<dbReference type="PROSITE" id="PS50110">
    <property type="entry name" value="RESPONSE_REGULATORY"/>
    <property type="match status" value="1"/>
</dbReference>
<dbReference type="InterPro" id="IPR016032">
    <property type="entry name" value="Sig_transdc_resp-reg_C-effctor"/>
</dbReference>
<feature type="region of interest" description="Disordered" evidence="6">
    <location>
        <begin position="153"/>
        <end position="210"/>
    </location>
</feature>
<dbReference type="CDD" id="cd06170">
    <property type="entry name" value="LuxR_C_like"/>
    <property type="match status" value="1"/>
</dbReference>
<feature type="domain" description="Response regulatory" evidence="8">
    <location>
        <begin position="7"/>
        <end position="124"/>
    </location>
</feature>
<evidence type="ECO:0000256" key="3">
    <source>
        <dbReference type="ARBA" id="ARBA00023125"/>
    </source>
</evidence>
<evidence type="ECO:0000313" key="9">
    <source>
        <dbReference type="EMBL" id="GAA3876875.1"/>
    </source>
</evidence>
<keyword evidence="1 5" id="KW-0597">Phosphoprotein</keyword>
<sequence length="294" mass="29974">MNPAPIRVLLVDDQALVRAGFRIILESEPGIVVVGEAADGHAAIEAAAALNPDVICMDVQMPGVDGLTATREIVANPGIRSAILVLTTFDREDYLFEALQHGASGFILKNSSPEALIEAVQVLAQGNALLAPDVTRRVIERFVAGAGATAGRNVADESGAGASSAGPSTAGAASGRESGSGSVAATSRASAGAHPGSDADRPADTAPSVHALPDALDDLTDREAEVLGLLALGLANAEIAGRLFLGEATVKTHVSKVLMKLGLRDRIQAVVYAYEHGLVVPGERLGASAADIVR</sequence>
<dbReference type="EMBL" id="BAABCN010000004">
    <property type="protein sequence ID" value="GAA3876875.1"/>
    <property type="molecule type" value="Genomic_DNA"/>
</dbReference>
<dbReference type="SMART" id="SM00448">
    <property type="entry name" value="REC"/>
    <property type="match status" value="1"/>
</dbReference>